<feature type="binding site" evidence="9">
    <location>
        <begin position="107"/>
        <end position="108"/>
    </location>
    <ligand>
        <name>ATP</name>
        <dbReference type="ChEBI" id="CHEBI:30616"/>
    </ligand>
</feature>
<dbReference type="HOGENOM" id="CLU_006684_1_3_1"/>
<dbReference type="FunFam" id="3.30.565.10:FF:000001">
    <property type="entry name" value="Heat shock protein HSP 90-alpha"/>
    <property type="match status" value="1"/>
</dbReference>
<comment type="similarity">
    <text evidence="2">Belongs to the heat shock protein 90 family.</text>
</comment>
<evidence type="ECO:0000256" key="3">
    <source>
        <dbReference type="ARBA" id="ARBA00021845"/>
    </source>
</evidence>
<evidence type="ECO:0000256" key="6">
    <source>
        <dbReference type="ARBA" id="ARBA00022840"/>
    </source>
</evidence>
<dbReference type="InterPro" id="IPR020568">
    <property type="entry name" value="Ribosomal_Su5_D2-typ_SF"/>
</dbReference>
<dbReference type="InterPro" id="IPR003594">
    <property type="entry name" value="HATPase_dom"/>
</dbReference>
<dbReference type="PRINTS" id="PR00775">
    <property type="entry name" value="HEATSHOCK90"/>
</dbReference>
<dbReference type="SUPFAM" id="SSF110942">
    <property type="entry name" value="HSP90 C-terminal domain"/>
    <property type="match status" value="1"/>
</dbReference>
<dbReference type="GO" id="GO:0005737">
    <property type="term" value="C:cytoplasm"/>
    <property type="evidence" value="ECO:0007669"/>
    <property type="project" value="UniProtKB-SubCell"/>
</dbReference>
<dbReference type="PIRSF" id="PIRSF002583">
    <property type="entry name" value="Hsp90"/>
    <property type="match status" value="1"/>
</dbReference>
<keyword evidence="4" id="KW-0963">Cytoplasm</keyword>
<feature type="binding site" evidence="9">
    <location>
        <begin position="127"/>
        <end position="132"/>
    </location>
    <ligand>
        <name>ATP</name>
        <dbReference type="ChEBI" id="CHEBI:30616"/>
    </ligand>
</feature>
<accession>S5LPP2</accession>
<feature type="binding site" evidence="9">
    <location>
        <position position="385"/>
    </location>
    <ligand>
        <name>ATP</name>
        <dbReference type="ChEBI" id="CHEBI:30616"/>
    </ligand>
</feature>
<keyword evidence="8" id="KW-0143">Chaperone</keyword>
<evidence type="ECO:0000256" key="5">
    <source>
        <dbReference type="ARBA" id="ARBA00022741"/>
    </source>
</evidence>
<dbReference type="NCBIfam" id="NF003555">
    <property type="entry name" value="PRK05218.1"/>
    <property type="match status" value="1"/>
</dbReference>
<keyword evidence="7" id="KW-0346">Stress response</keyword>
<dbReference type="GO" id="GO:0101031">
    <property type="term" value="C:protein folding chaperone complex"/>
    <property type="evidence" value="ECO:0007669"/>
    <property type="project" value="UniProtKB-ARBA"/>
</dbReference>
<dbReference type="AlphaFoldDB" id="S5LPP2"/>
<dbReference type="FunFam" id="1.20.120.790:FF:000001">
    <property type="entry name" value="Heat shock protein 90 alpha"/>
    <property type="match status" value="1"/>
</dbReference>
<dbReference type="GO" id="GO:0005524">
    <property type="term" value="F:ATP binding"/>
    <property type="evidence" value="ECO:0007669"/>
    <property type="project" value="UniProtKB-KW"/>
</dbReference>
<protein>
    <recommendedName>
        <fullName evidence="3">Heat shock protein 83</fullName>
    </recommendedName>
</protein>
<dbReference type="CDD" id="cd16927">
    <property type="entry name" value="HATPase_Hsp90-like"/>
    <property type="match status" value="1"/>
</dbReference>
<dbReference type="SUPFAM" id="SSF55874">
    <property type="entry name" value="ATPase domain of HSP90 chaperone/DNA topoisomerase II/histidine kinase"/>
    <property type="match status" value="1"/>
</dbReference>
<evidence type="ECO:0000256" key="10">
    <source>
        <dbReference type="SAM" id="MobiDB-lite"/>
    </source>
</evidence>
<dbReference type="SUPFAM" id="SSF54211">
    <property type="entry name" value="Ribosomal protein S5 domain 2-like"/>
    <property type="match status" value="1"/>
</dbReference>
<feature type="binding site" evidence="9">
    <location>
        <position position="41"/>
    </location>
    <ligand>
        <name>ATP</name>
        <dbReference type="ChEBI" id="CHEBI:30616"/>
    </ligand>
</feature>
<dbReference type="Pfam" id="PF13589">
    <property type="entry name" value="HATPase_c_3"/>
    <property type="match status" value="1"/>
</dbReference>
<feature type="domain" description="Histidine kinase/HSP90-like ATPase" evidence="11">
    <location>
        <begin position="34"/>
        <end position="188"/>
    </location>
</feature>
<dbReference type="InterPro" id="IPR037196">
    <property type="entry name" value="HSP90_C"/>
</dbReference>
<dbReference type="FunFam" id="3.30.230.80:FF:000001">
    <property type="entry name" value="Heat shock protein 90 alpha"/>
    <property type="match status" value="1"/>
</dbReference>
<dbReference type="PROSITE" id="PS00298">
    <property type="entry name" value="HSP90"/>
    <property type="match status" value="1"/>
</dbReference>
<feature type="binding site" evidence="9">
    <location>
        <position position="178"/>
    </location>
    <ligand>
        <name>ATP</name>
        <dbReference type="ChEBI" id="CHEBI:30616"/>
    </ligand>
</feature>
<evidence type="ECO:0000256" key="1">
    <source>
        <dbReference type="ARBA" id="ARBA00004496"/>
    </source>
</evidence>
<feature type="region of interest" description="Disordered" evidence="10">
    <location>
        <begin position="219"/>
        <end position="263"/>
    </location>
</feature>
<dbReference type="GO" id="GO:0016887">
    <property type="term" value="F:ATP hydrolysis activity"/>
    <property type="evidence" value="ECO:0007669"/>
    <property type="project" value="InterPro"/>
</dbReference>
<dbReference type="GO" id="GO:0051082">
    <property type="term" value="F:unfolded protein binding"/>
    <property type="evidence" value="ECO:0007669"/>
    <property type="project" value="InterPro"/>
</dbReference>
<feature type="binding site" evidence="9">
    <location>
        <position position="87"/>
    </location>
    <ligand>
        <name>ATP</name>
        <dbReference type="ChEBI" id="CHEBI:30616"/>
    </ligand>
</feature>
<dbReference type="Gene3D" id="1.20.120.790">
    <property type="entry name" value="Heat shock protein 90, C-terminal domain"/>
    <property type="match status" value="1"/>
</dbReference>
<feature type="compositionally biased region" description="Basic and acidic residues" evidence="10">
    <location>
        <begin position="235"/>
        <end position="246"/>
    </location>
</feature>
<dbReference type="SMART" id="SM00387">
    <property type="entry name" value="HATPase_c"/>
    <property type="match status" value="1"/>
</dbReference>
<evidence type="ECO:0000256" key="7">
    <source>
        <dbReference type="ARBA" id="ARBA00023016"/>
    </source>
</evidence>
<comment type="subcellular location">
    <subcellularLocation>
        <location evidence="1">Cytoplasm</location>
    </subcellularLocation>
</comment>
<keyword evidence="6 9" id="KW-0067">ATP-binding</keyword>
<organism evidence="12">
    <name type="scientific">Daphnia pulex</name>
    <name type="common">Water flea</name>
    <dbReference type="NCBI Taxonomy" id="6669"/>
    <lineage>
        <taxon>Eukaryota</taxon>
        <taxon>Metazoa</taxon>
        <taxon>Ecdysozoa</taxon>
        <taxon>Arthropoda</taxon>
        <taxon>Crustacea</taxon>
        <taxon>Branchiopoda</taxon>
        <taxon>Diplostraca</taxon>
        <taxon>Cladocera</taxon>
        <taxon>Anomopoda</taxon>
        <taxon>Daphniidae</taxon>
        <taxon>Daphnia</taxon>
    </lineage>
</organism>
<gene>
    <name evidence="12" type="primary">Hsp90</name>
</gene>
<feature type="compositionally biased region" description="Acidic residues" evidence="10">
    <location>
        <begin position="700"/>
        <end position="710"/>
    </location>
</feature>
<name>S5LPP2_DAPPU</name>
<feature type="region of interest" description="Disordered" evidence="10">
    <location>
        <begin position="685"/>
        <end position="718"/>
    </location>
</feature>
<dbReference type="FunFam" id="3.40.50.11260:FF:000001">
    <property type="entry name" value="Heat shock protein 90 alpha"/>
    <property type="match status" value="1"/>
</dbReference>
<dbReference type="Gene3D" id="3.40.50.11260">
    <property type="match status" value="1"/>
</dbReference>
<proteinExistence type="evidence at transcript level"/>
<dbReference type="HAMAP" id="MF_00505">
    <property type="entry name" value="HSP90"/>
    <property type="match status" value="1"/>
</dbReference>
<dbReference type="GO" id="GO:0140662">
    <property type="term" value="F:ATP-dependent protein folding chaperone"/>
    <property type="evidence" value="ECO:0007669"/>
    <property type="project" value="InterPro"/>
</dbReference>
<feature type="binding site" evidence="9">
    <location>
        <position position="45"/>
    </location>
    <ligand>
        <name>ATP</name>
        <dbReference type="ChEBI" id="CHEBI:30616"/>
    </ligand>
</feature>
<dbReference type="PANTHER" id="PTHR11528">
    <property type="entry name" value="HEAT SHOCK PROTEIN 90 FAMILY MEMBER"/>
    <property type="match status" value="1"/>
</dbReference>
<evidence type="ECO:0000313" key="12">
    <source>
        <dbReference type="EMBL" id="AGR34129.1"/>
    </source>
</evidence>
<keyword evidence="5 9" id="KW-0547">Nucleotide-binding</keyword>
<dbReference type="OrthoDB" id="5426351at2759"/>
<dbReference type="InterPro" id="IPR020575">
    <property type="entry name" value="Hsp90_N"/>
</dbReference>
<dbReference type="SMR" id="S5LPP2"/>
<dbReference type="InterPro" id="IPR036890">
    <property type="entry name" value="HATPase_C_sf"/>
</dbReference>
<dbReference type="InterPro" id="IPR001404">
    <property type="entry name" value="Hsp90_fam"/>
</dbReference>
<evidence type="ECO:0000256" key="2">
    <source>
        <dbReference type="ARBA" id="ARBA00008239"/>
    </source>
</evidence>
<dbReference type="EMBL" id="KC845247">
    <property type="protein sequence ID" value="AGR34129.1"/>
    <property type="molecule type" value="mRNA"/>
</dbReference>
<evidence type="ECO:0000259" key="11">
    <source>
        <dbReference type="SMART" id="SM00387"/>
    </source>
</evidence>
<feature type="binding site" evidence="9">
    <location>
        <position position="100"/>
    </location>
    <ligand>
        <name>ATP</name>
        <dbReference type="ChEBI" id="CHEBI:30616"/>
    </ligand>
</feature>
<reference evidence="12" key="1">
    <citation type="submission" date="2013-03" db="EMBL/GenBank/DDBJ databases">
        <title>Cloning of cDNA and RT-PCR Expression Analysis of Hsp90 in Daphnia pulex.</title>
        <authorList>
            <person name="Zou X."/>
        </authorList>
    </citation>
    <scope>NUCLEOTIDE SEQUENCE</scope>
</reference>
<dbReference type="Gene3D" id="3.30.230.80">
    <property type="match status" value="1"/>
</dbReference>
<evidence type="ECO:0000256" key="4">
    <source>
        <dbReference type="ARBA" id="ARBA00022490"/>
    </source>
</evidence>
<feature type="binding site" evidence="9">
    <location>
        <position position="92"/>
    </location>
    <ligand>
        <name>ATP</name>
        <dbReference type="ChEBI" id="CHEBI:30616"/>
    </ligand>
</feature>
<evidence type="ECO:0000256" key="9">
    <source>
        <dbReference type="PIRSR" id="PIRSR002583-1"/>
    </source>
</evidence>
<feature type="binding site" evidence="9">
    <location>
        <position position="106"/>
    </location>
    <ligand>
        <name>ATP</name>
        <dbReference type="ChEBI" id="CHEBI:30616"/>
    </ligand>
</feature>
<evidence type="ECO:0000256" key="8">
    <source>
        <dbReference type="ARBA" id="ARBA00023186"/>
    </source>
</evidence>
<sequence>MPEEVQMEAEAETFAFQAEIAQLMSLIINTFYSNKEIFLRELISNSSDALDKIRYESLTDPSKLDSGKDLEIKIVPNKNDRTLTLIDTGIGMTKADLVNNLGTIAKSGTKAFMEALSAGADISMIGQFGVGFYSPYLVTDKVTVHSKHNDDEQYVWESSAGGSFTIKPDHGEPMGRGTKIVLHLKEDQMDYLEEKKIKEVVKKHSQFIGYPIKLLVEKERDKEVSDDEAEEEEKKDENEEKPKVEDVGEDEEADKEAGKKKKKTIKEKYSVDEELNKTKPIWTRNPDDISQEEYGEFYKSLTNDWEDHLAVKHFSIEGQLEFRALLFVPRRAPFDLFENRKQKNHIKLYVRRVFIMDNCEELIPEYLNFMKGVVDSEDLPLNISREMLQQNKILKVIRKNLVKKCMELFEELAEDKENFKKFYEQFSKNLKLGVHEDSTNRKKIADLIRYHTSASGEDQVSFKEYVSRMKENQKHIYYITGENRDQVSNSSFVERVKKRGLEVIFMTEPIDEYVVQQLKEYDGKQLVSVTKEGLELPEDDEETKKRESDKAKFEGLCKIMKDILDKKVEKVVVSNRLVESPCCIVTSQYGWTANMERIMKAQALRDTSTMGYMAAKKHLEINPDHPIIEALRVKAEADKNDKAVKDLVMLLFETSLLSSGFSLEEPAVHASRIYRMIKLGLGIDEDDVPAGGEEAKAEEEMPPLENDEEDASRMEEVD</sequence>
<dbReference type="Gene3D" id="3.30.565.10">
    <property type="entry name" value="Histidine kinase-like ATPase, C-terminal domain"/>
    <property type="match status" value="1"/>
</dbReference>
<dbReference type="InterPro" id="IPR019805">
    <property type="entry name" value="Heat_shock_protein_90_CS"/>
</dbReference>
<feature type="compositionally biased region" description="Acidic residues" evidence="10">
    <location>
        <begin position="224"/>
        <end position="234"/>
    </location>
</feature>
<dbReference type="Pfam" id="PF00183">
    <property type="entry name" value="HSP90"/>
    <property type="match status" value="1"/>
</dbReference>